<proteinExistence type="inferred from homology"/>
<dbReference type="InterPro" id="IPR049166">
    <property type="entry name" value="GH39_cat"/>
</dbReference>
<keyword evidence="3" id="KW-0326">Glycosidase</keyword>
<dbReference type="Pfam" id="PF01229">
    <property type="entry name" value="Glyco_hydro_39"/>
    <property type="match status" value="1"/>
</dbReference>
<evidence type="ECO:0000256" key="4">
    <source>
        <dbReference type="SAM" id="MobiDB-lite"/>
    </source>
</evidence>
<sequence>ATAIKDIDPRLRVGGPATSNFVPDARFDGEVEDFSRHLTNKVDDLDSLDWHGVWIEDFLRYCRANDLPVDFVSTHPYPTDFALDGQDVPPEPETDRGGRPMRGRSRKAGSVHDDLLWLRDALARHGYADAEVHLTEWSSSPTSRDCSHDYLPAATYVVRTNLENIGLADSLSYWTFTDIFEEVGPGPEAFHGGFGLMTMHGIPKATYRAYEFLNGLGGRRLTQTADGIVTRDDAGGVQGLFFNYPDAMPQAVPIAEYPDHGRAEEIQALGDGETVTIRLEGLEANTRVTVRTMDRDHGVAANLWAELGYPRNLTRGQAAMLRARADDLAVNVVRADADGTLTLTLALAPWSVAFFETC</sequence>
<evidence type="ECO:0000256" key="1">
    <source>
        <dbReference type="ARBA" id="ARBA00008875"/>
    </source>
</evidence>
<dbReference type="Proteomes" id="UP000710815">
    <property type="component" value="Unassembled WGS sequence"/>
</dbReference>
<dbReference type="SUPFAM" id="SSF51011">
    <property type="entry name" value="Glycosyl hydrolase domain"/>
    <property type="match status" value="1"/>
</dbReference>
<feature type="domain" description="Glycosyl hydrolases family 39 N-terminal catalytic" evidence="5">
    <location>
        <begin position="1"/>
        <end position="340"/>
    </location>
</feature>
<evidence type="ECO:0000313" key="7">
    <source>
        <dbReference type="Proteomes" id="UP000710815"/>
    </source>
</evidence>
<feature type="non-terminal residue" evidence="6">
    <location>
        <position position="1"/>
    </location>
</feature>
<protein>
    <recommendedName>
        <fullName evidence="5">Glycosyl hydrolases family 39 N-terminal catalytic domain-containing protein</fullName>
    </recommendedName>
</protein>
<comment type="caution">
    <text evidence="6">The sequence shown here is derived from an EMBL/GenBank/DDBJ whole genome shotgun (WGS) entry which is preliminary data.</text>
</comment>
<dbReference type="PANTHER" id="PTHR12631:SF10">
    <property type="entry name" value="BETA-XYLOSIDASE-LIKE PROTEIN-RELATED"/>
    <property type="match status" value="1"/>
</dbReference>
<dbReference type="SUPFAM" id="SSF51445">
    <property type="entry name" value="(Trans)glycosidases"/>
    <property type="match status" value="1"/>
</dbReference>
<dbReference type="PANTHER" id="PTHR12631">
    <property type="entry name" value="ALPHA-L-IDURONIDASE"/>
    <property type="match status" value="1"/>
</dbReference>
<dbReference type="EMBL" id="JAFEJT020000023">
    <property type="protein sequence ID" value="MCH9275973.1"/>
    <property type="molecule type" value="Genomic_DNA"/>
</dbReference>
<organism evidence="6 7">
    <name type="scientific">Bifidobacterium amazonense</name>
    <dbReference type="NCBI Taxonomy" id="2809027"/>
    <lineage>
        <taxon>Bacteria</taxon>
        <taxon>Bacillati</taxon>
        <taxon>Actinomycetota</taxon>
        <taxon>Actinomycetes</taxon>
        <taxon>Bifidobacteriales</taxon>
        <taxon>Bifidobacteriaceae</taxon>
        <taxon>Bifidobacterium</taxon>
    </lineage>
</organism>
<name>A0ABS9VV29_9BIFI</name>
<evidence type="ECO:0000256" key="3">
    <source>
        <dbReference type="ARBA" id="ARBA00023295"/>
    </source>
</evidence>
<comment type="similarity">
    <text evidence="1">Belongs to the glycosyl hydrolase 39 family.</text>
</comment>
<evidence type="ECO:0000259" key="5">
    <source>
        <dbReference type="Pfam" id="PF01229"/>
    </source>
</evidence>
<gene>
    <name evidence="6" type="ORF">JS533_006765</name>
</gene>
<dbReference type="InterPro" id="IPR051923">
    <property type="entry name" value="Glycosyl_Hydrolase_39"/>
</dbReference>
<feature type="region of interest" description="Disordered" evidence="4">
    <location>
        <begin position="81"/>
        <end position="107"/>
    </location>
</feature>
<keyword evidence="2" id="KW-0378">Hydrolase</keyword>
<dbReference type="RefSeq" id="WP_241513678.1">
    <property type="nucleotide sequence ID" value="NZ_JAFEJT020000023.1"/>
</dbReference>
<dbReference type="InterPro" id="IPR017853">
    <property type="entry name" value="GH"/>
</dbReference>
<keyword evidence="7" id="KW-1185">Reference proteome</keyword>
<reference evidence="6 7" key="2">
    <citation type="journal article" date="2021" name="Syst. Appl. Microbiol.">
        <title>Phylogenetic classification of ten novel species belonging to the genus Bifidobacterium comprising B. phasiani sp. nov., B. pongonis sp. nov., B. saguinibicoloris sp. nov., B. colobi sp. nov., B. simiiventris sp. nov., B. santillanense sp. nov., B. miconis sp. nov., B. amazonense sp. nov., B. pluvialisilvae sp. nov., and B. miconisargentati sp. nov.</title>
        <authorList>
            <person name="Lugli G.A."/>
            <person name="Calvete-Torre I."/>
            <person name="Alessandri G."/>
            <person name="Milani C."/>
            <person name="Turroni F."/>
            <person name="Laiolo P."/>
            <person name="Ossiprandi M.C."/>
            <person name="Margolles A."/>
            <person name="Ruiz L."/>
            <person name="Ventura M."/>
        </authorList>
    </citation>
    <scope>NUCLEOTIDE SEQUENCE [LARGE SCALE GENOMIC DNA]</scope>
    <source>
        <strain evidence="6 7">MA1</strain>
    </source>
</reference>
<evidence type="ECO:0000256" key="2">
    <source>
        <dbReference type="ARBA" id="ARBA00022801"/>
    </source>
</evidence>
<evidence type="ECO:0000313" key="6">
    <source>
        <dbReference type="EMBL" id="MCH9275973.1"/>
    </source>
</evidence>
<accession>A0ABS9VV29</accession>
<dbReference type="Gene3D" id="2.60.40.1500">
    <property type="entry name" value="Glycosyl hydrolase domain, family 39"/>
    <property type="match status" value="1"/>
</dbReference>
<reference evidence="6 7" key="1">
    <citation type="journal article" date="2021" name="Environ. Microbiol.">
        <title>Genetic insights into the dark matter of the mammalian gut microbiota through targeted genome reconstruction.</title>
        <authorList>
            <person name="Lugli G.A."/>
            <person name="Alessandri G."/>
            <person name="Milani C."/>
            <person name="Viappiani A."/>
            <person name="Fontana F."/>
            <person name="Tarracchini C."/>
            <person name="Mancabelli L."/>
            <person name="Argentini C."/>
            <person name="Ruiz L."/>
            <person name="Margolles A."/>
            <person name="van Sinderen D."/>
            <person name="Turroni F."/>
            <person name="Ventura M."/>
        </authorList>
    </citation>
    <scope>NUCLEOTIDE SEQUENCE [LARGE SCALE GENOMIC DNA]</scope>
    <source>
        <strain evidence="6 7">MA1</strain>
    </source>
</reference>
<dbReference type="Gene3D" id="3.20.20.80">
    <property type="entry name" value="Glycosidases"/>
    <property type="match status" value="1"/>
</dbReference>